<dbReference type="Gene3D" id="3.40.50.1820">
    <property type="entry name" value="alpha/beta hydrolase"/>
    <property type="match status" value="1"/>
</dbReference>
<feature type="domain" description="AB hydrolase-1" evidence="2">
    <location>
        <begin position="24"/>
        <end position="124"/>
    </location>
</feature>
<dbReference type="Proteomes" id="UP000198534">
    <property type="component" value="Unassembled WGS sequence"/>
</dbReference>
<dbReference type="InterPro" id="IPR000073">
    <property type="entry name" value="AB_hydrolase_1"/>
</dbReference>
<organism evidence="3 4">
    <name type="scientific">Marininema mesophilum</name>
    <dbReference type="NCBI Taxonomy" id="1048340"/>
    <lineage>
        <taxon>Bacteria</taxon>
        <taxon>Bacillati</taxon>
        <taxon>Bacillota</taxon>
        <taxon>Bacilli</taxon>
        <taxon>Bacillales</taxon>
        <taxon>Thermoactinomycetaceae</taxon>
        <taxon>Marininema</taxon>
    </lineage>
</organism>
<dbReference type="PANTHER" id="PTHR43798:SF31">
    <property type="entry name" value="AB HYDROLASE SUPERFAMILY PROTEIN YCLE"/>
    <property type="match status" value="1"/>
</dbReference>
<gene>
    <name evidence="3" type="ORF">SAMN05444487_1295</name>
</gene>
<dbReference type="GO" id="GO:0016020">
    <property type="term" value="C:membrane"/>
    <property type="evidence" value="ECO:0007669"/>
    <property type="project" value="TreeGrafter"/>
</dbReference>
<keyword evidence="1" id="KW-0378">Hydrolase</keyword>
<dbReference type="PRINTS" id="PR00111">
    <property type="entry name" value="ABHYDROLASE"/>
</dbReference>
<dbReference type="GO" id="GO:0016787">
    <property type="term" value="F:hydrolase activity"/>
    <property type="evidence" value="ECO:0007669"/>
    <property type="project" value="UniProtKB-KW"/>
</dbReference>
<dbReference type="Pfam" id="PF00561">
    <property type="entry name" value="Abhydrolase_1"/>
    <property type="match status" value="1"/>
</dbReference>
<sequence length="272" mass="30502">MGYYIAVEEKVRIFVEDIDPGQGKPVLFIHGWPLNHKMFEYQFNHFLQMGYRCIAIDLRGFGKSDRSWNGYSYNRLADDIRIVIDTLGLENITLIGFSVGGAISIRYMARHGGHQVSKLALLGAAAPAFTKRAGFPYGLTKAEVNKLIEGTYKDRPKMLVNFGDMLFARYVSDECKAWIHGLGMEAFGHATAMLAISLRDEDLRQDLPTIQVPTIILHGKQEKICPFPLGEAMKAGIQGSKLIPMKYSGHGLFYCEQEKLNAELFQFIGSSI</sequence>
<dbReference type="InterPro" id="IPR000639">
    <property type="entry name" value="Epox_hydrolase-like"/>
</dbReference>
<accession>A0A1H3CW36</accession>
<evidence type="ECO:0000313" key="3">
    <source>
        <dbReference type="EMBL" id="SDX58335.1"/>
    </source>
</evidence>
<dbReference type="AlphaFoldDB" id="A0A1H3CW36"/>
<keyword evidence="3" id="KW-0560">Oxidoreductase</keyword>
<dbReference type="GO" id="GO:0004601">
    <property type="term" value="F:peroxidase activity"/>
    <property type="evidence" value="ECO:0007669"/>
    <property type="project" value="UniProtKB-KW"/>
</dbReference>
<reference evidence="3 4" key="1">
    <citation type="submission" date="2016-10" db="EMBL/GenBank/DDBJ databases">
        <authorList>
            <person name="de Groot N.N."/>
        </authorList>
    </citation>
    <scope>NUCLEOTIDE SEQUENCE [LARGE SCALE GENOMIC DNA]</scope>
    <source>
        <strain evidence="3 4">DSM 45610</strain>
    </source>
</reference>
<evidence type="ECO:0000256" key="1">
    <source>
        <dbReference type="ARBA" id="ARBA00022801"/>
    </source>
</evidence>
<evidence type="ECO:0000259" key="2">
    <source>
        <dbReference type="Pfam" id="PF00561"/>
    </source>
</evidence>
<dbReference type="STRING" id="1048340.SAMN05444487_1295"/>
<protein>
    <submittedName>
        <fullName evidence="3">Non-heme chloroperoxidase</fullName>
    </submittedName>
</protein>
<dbReference type="SUPFAM" id="SSF53474">
    <property type="entry name" value="alpha/beta-Hydrolases"/>
    <property type="match status" value="1"/>
</dbReference>
<dbReference type="PANTHER" id="PTHR43798">
    <property type="entry name" value="MONOACYLGLYCEROL LIPASE"/>
    <property type="match status" value="1"/>
</dbReference>
<dbReference type="InterPro" id="IPR029058">
    <property type="entry name" value="AB_hydrolase_fold"/>
</dbReference>
<dbReference type="RefSeq" id="WP_091743048.1">
    <property type="nucleotide sequence ID" value="NZ_FNNQ01000029.1"/>
</dbReference>
<dbReference type="OrthoDB" id="9773293at2"/>
<dbReference type="EMBL" id="FNNQ01000029">
    <property type="protein sequence ID" value="SDX58335.1"/>
    <property type="molecule type" value="Genomic_DNA"/>
</dbReference>
<name>A0A1H3CW36_9BACL</name>
<keyword evidence="4" id="KW-1185">Reference proteome</keyword>
<dbReference type="PRINTS" id="PR00412">
    <property type="entry name" value="EPOXHYDRLASE"/>
</dbReference>
<proteinExistence type="predicted"/>
<keyword evidence="3" id="KW-0575">Peroxidase</keyword>
<dbReference type="InterPro" id="IPR050266">
    <property type="entry name" value="AB_hydrolase_sf"/>
</dbReference>
<evidence type="ECO:0000313" key="4">
    <source>
        <dbReference type="Proteomes" id="UP000198534"/>
    </source>
</evidence>